<reference evidence="1" key="1">
    <citation type="submission" date="2023-03" db="EMBL/GenBank/DDBJ databases">
        <title>Edaphobacter sp.</title>
        <authorList>
            <person name="Huber K.J."/>
            <person name="Papendorf J."/>
            <person name="Pilke C."/>
            <person name="Bunk B."/>
            <person name="Sproeer C."/>
            <person name="Pester M."/>
        </authorList>
    </citation>
    <scope>NUCLEOTIDE SEQUENCE</scope>
    <source>
        <strain evidence="1">DSM 110680</strain>
    </source>
</reference>
<evidence type="ECO:0000313" key="1">
    <source>
        <dbReference type="EMBL" id="XBH18050.1"/>
    </source>
</evidence>
<dbReference type="RefSeq" id="WP_348263276.1">
    <property type="nucleotide sequence ID" value="NZ_CP121196.1"/>
</dbReference>
<name>A0AAU7DLV0_9BACT</name>
<protein>
    <submittedName>
        <fullName evidence="1">Uncharacterized protein</fullName>
    </submittedName>
</protein>
<sequence length="55" mass="6106">MASSIDKKDLNNLALTNCAFYWLSILDALRNGPHDGLILANQLIAGPFVNLWFES</sequence>
<proteinExistence type="predicted"/>
<dbReference type="EMBL" id="CP121196">
    <property type="protein sequence ID" value="XBH18050.1"/>
    <property type="molecule type" value="Genomic_DNA"/>
</dbReference>
<accession>A0AAU7DLV0</accession>
<dbReference type="AlphaFoldDB" id="A0AAU7DLV0"/>
<gene>
    <name evidence="1" type="ORF">P8935_01665</name>
</gene>
<organism evidence="1">
    <name type="scientific">Telmatobacter sp. DSM 110680</name>
    <dbReference type="NCBI Taxonomy" id="3036704"/>
    <lineage>
        <taxon>Bacteria</taxon>
        <taxon>Pseudomonadati</taxon>
        <taxon>Acidobacteriota</taxon>
        <taxon>Terriglobia</taxon>
        <taxon>Terriglobales</taxon>
        <taxon>Acidobacteriaceae</taxon>
        <taxon>Telmatobacter</taxon>
    </lineage>
</organism>